<name>A0A517NVL8_9BACT</name>
<dbReference type="PANTHER" id="PTHR34653">
    <property type="match status" value="1"/>
</dbReference>
<dbReference type="RefSeq" id="WP_145418998.1">
    <property type="nucleotide sequence ID" value="NZ_CP036526.1"/>
</dbReference>
<dbReference type="Pfam" id="PF02049">
    <property type="entry name" value="FliE"/>
    <property type="match status" value="1"/>
</dbReference>
<keyword evidence="8" id="KW-1185">Reference proteome</keyword>
<feature type="region of interest" description="Disordered" evidence="6">
    <location>
        <begin position="1"/>
        <end position="33"/>
    </location>
</feature>
<evidence type="ECO:0000313" key="8">
    <source>
        <dbReference type="Proteomes" id="UP000319817"/>
    </source>
</evidence>
<dbReference type="GO" id="GO:0005198">
    <property type="term" value="F:structural molecule activity"/>
    <property type="evidence" value="ECO:0007669"/>
    <property type="project" value="UniProtKB-UniRule"/>
</dbReference>
<dbReference type="NCBIfam" id="TIGR00205">
    <property type="entry name" value="fliE"/>
    <property type="match status" value="1"/>
</dbReference>
<dbReference type="GO" id="GO:0071973">
    <property type="term" value="P:bacterial-type flagellum-dependent cell motility"/>
    <property type="evidence" value="ECO:0007669"/>
    <property type="project" value="InterPro"/>
</dbReference>
<evidence type="ECO:0000256" key="3">
    <source>
        <dbReference type="ARBA" id="ARBA00023143"/>
    </source>
</evidence>
<dbReference type="AlphaFoldDB" id="A0A517NVL8"/>
<organism evidence="7 8">
    <name type="scientific">Stieleria marina</name>
    <dbReference type="NCBI Taxonomy" id="1930275"/>
    <lineage>
        <taxon>Bacteria</taxon>
        <taxon>Pseudomonadati</taxon>
        <taxon>Planctomycetota</taxon>
        <taxon>Planctomycetia</taxon>
        <taxon>Pirellulales</taxon>
        <taxon>Pirellulaceae</taxon>
        <taxon>Stieleria</taxon>
    </lineage>
</organism>
<comment type="similarity">
    <text evidence="2 4">Belongs to the FliE family.</text>
</comment>
<evidence type="ECO:0000313" key="7">
    <source>
        <dbReference type="EMBL" id="QDT11168.1"/>
    </source>
</evidence>
<evidence type="ECO:0000256" key="4">
    <source>
        <dbReference type="HAMAP-Rule" id="MF_00724"/>
    </source>
</evidence>
<dbReference type="GO" id="GO:0003774">
    <property type="term" value="F:cytoskeletal motor activity"/>
    <property type="evidence" value="ECO:0007669"/>
    <property type="project" value="InterPro"/>
</dbReference>
<evidence type="ECO:0000256" key="1">
    <source>
        <dbReference type="ARBA" id="ARBA00004117"/>
    </source>
</evidence>
<dbReference type="Proteomes" id="UP000319817">
    <property type="component" value="Chromosome"/>
</dbReference>
<evidence type="ECO:0000256" key="5">
    <source>
        <dbReference type="NCBIfam" id="TIGR00205"/>
    </source>
</evidence>
<evidence type="ECO:0000256" key="2">
    <source>
        <dbReference type="ARBA" id="ARBA00009272"/>
    </source>
</evidence>
<evidence type="ECO:0000256" key="6">
    <source>
        <dbReference type="SAM" id="MobiDB-lite"/>
    </source>
</evidence>
<keyword evidence="7" id="KW-0969">Cilium</keyword>
<proteinExistence type="inferred from homology"/>
<dbReference type="GO" id="GO:0009425">
    <property type="term" value="C:bacterial-type flagellum basal body"/>
    <property type="evidence" value="ECO:0007669"/>
    <property type="project" value="UniProtKB-SubCell"/>
</dbReference>
<protein>
    <recommendedName>
        <fullName evidence="4 5">Flagellar hook-basal body complex protein FliE</fullName>
    </recommendedName>
</protein>
<dbReference type="EMBL" id="CP036526">
    <property type="protein sequence ID" value="QDT11168.1"/>
    <property type="molecule type" value="Genomic_DNA"/>
</dbReference>
<dbReference type="HAMAP" id="MF_00724">
    <property type="entry name" value="FliE"/>
    <property type="match status" value="1"/>
</dbReference>
<accession>A0A517NVL8</accession>
<dbReference type="InterPro" id="IPR001624">
    <property type="entry name" value="FliE"/>
</dbReference>
<dbReference type="PANTHER" id="PTHR34653:SF1">
    <property type="entry name" value="FLAGELLAR HOOK-BASAL BODY COMPLEX PROTEIN FLIE"/>
    <property type="match status" value="1"/>
</dbReference>
<dbReference type="OrthoDB" id="285952at2"/>
<comment type="subcellular location">
    <subcellularLocation>
        <location evidence="1 4">Bacterial flagellum basal body</location>
    </subcellularLocation>
</comment>
<keyword evidence="7" id="KW-0282">Flagellum</keyword>
<reference evidence="7 8" key="1">
    <citation type="submission" date="2019-02" db="EMBL/GenBank/DDBJ databases">
        <title>Deep-cultivation of Planctomycetes and their phenomic and genomic characterization uncovers novel biology.</title>
        <authorList>
            <person name="Wiegand S."/>
            <person name="Jogler M."/>
            <person name="Boedeker C."/>
            <person name="Pinto D."/>
            <person name="Vollmers J."/>
            <person name="Rivas-Marin E."/>
            <person name="Kohn T."/>
            <person name="Peeters S.H."/>
            <person name="Heuer A."/>
            <person name="Rast P."/>
            <person name="Oberbeckmann S."/>
            <person name="Bunk B."/>
            <person name="Jeske O."/>
            <person name="Meyerdierks A."/>
            <person name="Storesund J.E."/>
            <person name="Kallscheuer N."/>
            <person name="Luecker S."/>
            <person name="Lage O.M."/>
            <person name="Pohl T."/>
            <person name="Merkel B.J."/>
            <person name="Hornburger P."/>
            <person name="Mueller R.-W."/>
            <person name="Bruemmer F."/>
            <person name="Labrenz M."/>
            <person name="Spormann A.M."/>
            <person name="Op den Camp H."/>
            <person name="Overmann J."/>
            <person name="Amann R."/>
            <person name="Jetten M.S.M."/>
            <person name="Mascher T."/>
            <person name="Medema M.H."/>
            <person name="Devos D.P."/>
            <person name="Kaster A.-K."/>
            <person name="Ovreas L."/>
            <person name="Rohde M."/>
            <person name="Galperin M.Y."/>
            <person name="Jogler C."/>
        </authorList>
    </citation>
    <scope>NUCLEOTIDE SEQUENCE [LARGE SCALE GENOMIC DNA]</scope>
    <source>
        <strain evidence="7 8">K23_9</strain>
    </source>
</reference>
<sequence length="98" mass="10686">MAALPPIGGSPPVAPTTAVSPNKKSEGASDNPFEKLLTETVQDQKSSEAAVADLVAGKNDNVQQVVMQVVKSEMSFQLFMEVRNQLIESYNELMRMQF</sequence>
<feature type="compositionally biased region" description="Basic and acidic residues" evidence="6">
    <location>
        <begin position="23"/>
        <end position="33"/>
    </location>
</feature>
<gene>
    <name evidence="4" type="primary">fliE</name>
    <name evidence="7" type="ORF">K239x_31620</name>
</gene>
<keyword evidence="7" id="KW-0966">Cell projection</keyword>
<keyword evidence="3 4" id="KW-0975">Bacterial flagellum</keyword>